<evidence type="ECO:0008006" key="4">
    <source>
        <dbReference type="Google" id="ProtNLM"/>
    </source>
</evidence>
<sequence>METSLYLPVKGFLEKAGYVVKGEVGGCDLVGLSDGDPPVIVICELKLSFNLELILQAVDRAVAADEIWIAARVSARGKGREADKRYRDLCRRLGIGMLGVSDAGGVSIIVGSVSPMPRTDPKRRSKLMREHQRRRGDPAVGGSTRMPVMTAYRQQALGCAAALASGPMRVRDIRSSVPDAGKILLSNVYGWFERLERGVYNLTDAGREALQRWPQQEMETTKAAPA</sequence>
<dbReference type="AlphaFoldDB" id="A0A318TAP8"/>
<name>A0A318TAP8_9HYPH</name>
<keyword evidence="3" id="KW-1185">Reference proteome</keyword>
<dbReference type="OrthoDB" id="9795163at2"/>
<dbReference type="Proteomes" id="UP000247454">
    <property type="component" value="Unassembled WGS sequence"/>
</dbReference>
<protein>
    <recommendedName>
        <fullName evidence="4">DUF2161 domain-containing phosphodiesterase</fullName>
    </recommendedName>
</protein>
<dbReference type="RefSeq" id="WP_110751758.1">
    <property type="nucleotide sequence ID" value="NZ_QJTF01000010.1"/>
</dbReference>
<evidence type="ECO:0000313" key="3">
    <source>
        <dbReference type="Proteomes" id="UP000247454"/>
    </source>
</evidence>
<gene>
    <name evidence="2" type="ORF">C7477_110103</name>
</gene>
<dbReference type="InterPro" id="IPR018679">
    <property type="entry name" value="DUF2161"/>
</dbReference>
<feature type="compositionally biased region" description="Basic and acidic residues" evidence="1">
    <location>
        <begin position="119"/>
        <end position="130"/>
    </location>
</feature>
<reference evidence="2 3" key="1">
    <citation type="submission" date="2018-06" db="EMBL/GenBank/DDBJ databases">
        <title>Genomic Encyclopedia of Type Strains, Phase III (KMG-III): the genomes of soil and plant-associated and newly described type strains.</title>
        <authorList>
            <person name="Whitman W."/>
        </authorList>
    </citation>
    <scope>NUCLEOTIDE SEQUENCE [LARGE SCALE GENOMIC DNA]</scope>
    <source>
        <strain evidence="2 3">ORS 1419</strain>
    </source>
</reference>
<evidence type="ECO:0000256" key="1">
    <source>
        <dbReference type="SAM" id="MobiDB-lite"/>
    </source>
</evidence>
<feature type="region of interest" description="Disordered" evidence="1">
    <location>
        <begin position="117"/>
        <end position="144"/>
    </location>
</feature>
<comment type="caution">
    <text evidence="2">The sequence shown here is derived from an EMBL/GenBank/DDBJ whole genome shotgun (WGS) entry which is preliminary data.</text>
</comment>
<organism evidence="2 3">
    <name type="scientific">Phyllobacterium leguminum</name>
    <dbReference type="NCBI Taxonomy" id="314237"/>
    <lineage>
        <taxon>Bacteria</taxon>
        <taxon>Pseudomonadati</taxon>
        <taxon>Pseudomonadota</taxon>
        <taxon>Alphaproteobacteria</taxon>
        <taxon>Hyphomicrobiales</taxon>
        <taxon>Phyllobacteriaceae</taxon>
        <taxon>Phyllobacterium</taxon>
    </lineage>
</organism>
<evidence type="ECO:0000313" key="2">
    <source>
        <dbReference type="EMBL" id="PYE87918.1"/>
    </source>
</evidence>
<accession>A0A318TAP8</accession>
<dbReference type="EMBL" id="QJTF01000010">
    <property type="protein sequence ID" value="PYE87918.1"/>
    <property type="molecule type" value="Genomic_DNA"/>
</dbReference>
<dbReference type="Pfam" id="PF09929">
    <property type="entry name" value="DUF2161"/>
    <property type="match status" value="1"/>
</dbReference>
<proteinExistence type="predicted"/>